<organism evidence="2 3">
    <name type="scientific">Rubroshorea leprosula</name>
    <dbReference type="NCBI Taxonomy" id="152421"/>
    <lineage>
        <taxon>Eukaryota</taxon>
        <taxon>Viridiplantae</taxon>
        <taxon>Streptophyta</taxon>
        <taxon>Embryophyta</taxon>
        <taxon>Tracheophyta</taxon>
        <taxon>Spermatophyta</taxon>
        <taxon>Magnoliopsida</taxon>
        <taxon>eudicotyledons</taxon>
        <taxon>Gunneridae</taxon>
        <taxon>Pentapetalae</taxon>
        <taxon>rosids</taxon>
        <taxon>malvids</taxon>
        <taxon>Malvales</taxon>
        <taxon>Dipterocarpaceae</taxon>
        <taxon>Rubroshorea</taxon>
    </lineage>
</organism>
<reference evidence="2 3" key="1">
    <citation type="journal article" date="2021" name="Commun. Biol.">
        <title>The genome of Shorea leprosula (Dipterocarpaceae) highlights the ecological relevance of drought in aseasonal tropical rainforests.</title>
        <authorList>
            <person name="Ng K.K.S."/>
            <person name="Kobayashi M.J."/>
            <person name="Fawcett J.A."/>
            <person name="Hatakeyama M."/>
            <person name="Paape T."/>
            <person name="Ng C.H."/>
            <person name="Ang C.C."/>
            <person name="Tnah L.H."/>
            <person name="Lee C.T."/>
            <person name="Nishiyama T."/>
            <person name="Sese J."/>
            <person name="O'Brien M.J."/>
            <person name="Copetti D."/>
            <person name="Mohd Noor M.I."/>
            <person name="Ong R.C."/>
            <person name="Putra M."/>
            <person name="Sireger I.Z."/>
            <person name="Indrioko S."/>
            <person name="Kosugi Y."/>
            <person name="Izuno A."/>
            <person name="Isagi Y."/>
            <person name="Lee S.L."/>
            <person name="Shimizu K.K."/>
        </authorList>
    </citation>
    <scope>NUCLEOTIDE SEQUENCE [LARGE SCALE GENOMIC DNA]</scope>
    <source>
        <strain evidence="2">214</strain>
    </source>
</reference>
<dbReference type="PANTHER" id="PTHR33924:SF1">
    <property type="entry name" value="DNA-DIRECTED RNA POLYMERASE SUBUNIT BETA"/>
    <property type="match status" value="1"/>
</dbReference>
<feature type="region of interest" description="Disordered" evidence="1">
    <location>
        <begin position="74"/>
        <end position="122"/>
    </location>
</feature>
<keyword evidence="3" id="KW-1185">Reference proteome</keyword>
<feature type="compositionally biased region" description="Basic and acidic residues" evidence="1">
    <location>
        <begin position="77"/>
        <end position="87"/>
    </location>
</feature>
<protein>
    <submittedName>
        <fullName evidence="2">Uncharacterized protein</fullName>
    </submittedName>
</protein>
<sequence length="357" mass="39325">MSGDNFSDGSCRTRPVLGDITNRSVKRRFFSVSGDLGLKSRDGYHENAENEHGELQIAKQVWLGVENLIREKRTHQPRVDCSSEKQSSDSSPTKMGLTDASAKNIASIDGGKSDENMKTTSLLDGNTIGHGVAEEEDASREDCFFSGLPDKCSQTCQKNGDKEPILVSSTKESSICTSEALDGIVFENDGKDLGVGRLASDKGGSSELSKLHKTPSYRSLELDRCVGIKNDGCTNLNLDVKLFKACSCSFCLKAAYIWSDLHYKDIMGRLDVLEKSQKEAGILAQKSGREKQTDVHGLGYNSQSSKLESDLMSQWRLFFLKMEDIFVRESNQLKASCITLNDLREELLDGSQEGCKD</sequence>
<accession>A0AAV5KL72</accession>
<dbReference type="EMBL" id="BPVZ01000068">
    <property type="protein sequence ID" value="GKV25352.1"/>
    <property type="molecule type" value="Genomic_DNA"/>
</dbReference>
<dbReference type="Proteomes" id="UP001054252">
    <property type="component" value="Unassembled WGS sequence"/>
</dbReference>
<name>A0AAV5KL72_9ROSI</name>
<dbReference type="PANTHER" id="PTHR33924">
    <property type="entry name" value="CATION-TRANSPORTING ATPASE"/>
    <property type="match status" value="1"/>
</dbReference>
<evidence type="ECO:0000256" key="1">
    <source>
        <dbReference type="SAM" id="MobiDB-lite"/>
    </source>
</evidence>
<evidence type="ECO:0000313" key="3">
    <source>
        <dbReference type="Proteomes" id="UP001054252"/>
    </source>
</evidence>
<gene>
    <name evidence="2" type="ORF">SLEP1_g34803</name>
</gene>
<dbReference type="AlphaFoldDB" id="A0AAV5KL72"/>
<proteinExistence type="predicted"/>
<comment type="caution">
    <text evidence="2">The sequence shown here is derived from an EMBL/GenBank/DDBJ whole genome shotgun (WGS) entry which is preliminary data.</text>
</comment>
<evidence type="ECO:0000313" key="2">
    <source>
        <dbReference type="EMBL" id="GKV25352.1"/>
    </source>
</evidence>